<gene>
    <name evidence="2" type="ORF">SVIO_111120</name>
</gene>
<dbReference type="SUPFAM" id="SSF103473">
    <property type="entry name" value="MFS general substrate transporter"/>
    <property type="match status" value="1"/>
</dbReference>
<comment type="caution">
    <text evidence="2">The sequence shown here is derived from an EMBL/GenBank/DDBJ whole genome shotgun (WGS) entry which is preliminary data.</text>
</comment>
<feature type="transmembrane region" description="Helical" evidence="1">
    <location>
        <begin position="32"/>
        <end position="52"/>
    </location>
</feature>
<reference evidence="2 3" key="1">
    <citation type="journal article" date="2020" name="Int. J. Syst. Evol. Microbiol.">
        <title>Reclassification of Streptomyces castelarensis and Streptomyces sporoclivatus as later heterotypic synonyms of Streptomyces antimycoticus.</title>
        <authorList>
            <person name="Komaki H."/>
            <person name="Tamura T."/>
        </authorList>
    </citation>
    <scope>NUCLEOTIDE SEQUENCE [LARGE SCALE GENOMIC DNA]</scope>
    <source>
        <strain evidence="2 3">NBRC 13459</strain>
    </source>
</reference>
<dbReference type="InterPro" id="IPR036259">
    <property type="entry name" value="MFS_trans_sf"/>
</dbReference>
<dbReference type="Proteomes" id="UP000301309">
    <property type="component" value="Unassembled WGS sequence"/>
</dbReference>
<evidence type="ECO:0008006" key="4">
    <source>
        <dbReference type="Google" id="ProtNLM"/>
    </source>
</evidence>
<keyword evidence="1" id="KW-1133">Transmembrane helix</keyword>
<keyword evidence="3" id="KW-1185">Reference proteome</keyword>
<proteinExistence type="predicted"/>
<dbReference type="Gene3D" id="1.20.1250.20">
    <property type="entry name" value="MFS general substrate transporter like domains"/>
    <property type="match status" value="1"/>
</dbReference>
<evidence type="ECO:0000256" key="1">
    <source>
        <dbReference type="SAM" id="Phobius"/>
    </source>
</evidence>
<evidence type="ECO:0000313" key="3">
    <source>
        <dbReference type="Proteomes" id="UP000301309"/>
    </source>
</evidence>
<evidence type="ECO:0000313" key="2">
    <source>
        <dbReference type="EMBL" id="GDY60489.1"/>
    </source>
</evidence>
<accession>A0A4D4LRN0</accession>
<dbReference type="GO" id="GO:0022857">
    <property type="term" value="F:transmembrane transporter activity"/>
    <property type="evidence" value="ECO:0007669"/>
    <property type="project" value="InterPro"/>
</dbReference>
<protein>
    <recommendedName>
        <fullName evidence="4">Major facilitator superfamily (MFS) profile domain-containing protein</fullName>
    </recommendedName>
</protein>
<organism evidence="2 3">
    <name type="scientific">Streptomyces violaceusniger</name>
    <dbReference type="NCBI Taxonomy" id="68280"/>
    <lineage>
        <taxon>Bacteria</taxon>
        <taxon>Bacillati</taxon>
        <taxon>Actinomycetota</taxon>
        <taxon>Actinomycetes</taxon>
        <taxon>Kitasatosporales</taxon>
        <taxon>Streptomycetaceae</taxon>
        <taxon>Streptomyces</taxon>
        <taxon>Streptomyces violaceusniger group</taxon>
    </lineage>
</organism>
<dbReference type="AlphaFoldDB" id="A0A4D4LRN0"/>
<keyword evidence="1" id="KW-0812">Transmembrane</keyword>
<sequence>MPLVVLACLAYVSMALPDSVLGIVWPSMSADFHQPVGTLGLLLVFGIAAAVLSSTMTGRILTHMHVGQLLSGSTVLSALALLGYGLAPSFWAVVAATALLGLASGALDSGLNAYAASRFGPVTSPGFMPATGWAPPWGRQRSPSR</sequence>
<dbReference type="Pfam" id="PF07690">
    <property type="entry name" value="MFS_1"/>
    <property type="match status" value="1"/>
</dbReference>
<dbReference type="InterPro" id="IPR011701">
    <property type="entry name" value="MFS"/>
</dbReference>
<dbReference type="EMBL" id="BJHW01000002">
    <property type="protein sequence ID" value="GDY60489.1"/>
    <property type="molecule type" value="Genomic_DNA"/>
</dbReference>
<name>A0A4D4LRN0_STRVO</name>
<keyword evidence="1" id="KW-0472">Membrane</keyword>